<proteinExistence type="predicted"/>
<reference evidence="1 2" key="1">
    <citation type="journal article" date="2014" name="Am. J. Bot.">
        <title>Genome assembly and annotation for red clover (Trifolium pratense; Fabaceae).</title>
        <authorList>
            <person name="Istvanek J."/>
            <person name="Jaros M."/>
            <person name="Krenek A."/>
            <person name="Repkova J."/>
        </authorList>
    </citation>
    <scope>NUCLEOTIDE SEQUENCE [LARGE SCALE GENOMIC DNA]</scope>
    <source>
        <strain evidence="2">cv. Tatra</strain>
        <tissue evidence="1">Young leaves</tissue>
    </source>
</reference>
<dbReference type="Proteomes" id="UP000236291">
    <property type="component" value="Unassembled WGS sequence"/>
</dbReference>
<evidence type="ECO:0000313" key="2">
    <source>
        <dbReference type="Proteomes" id="UP000236291"/>
    </source>
</evidence>
<name>A0A2K3LB22_TRIPR</name>
<accession>A0A2K3LB22</accession>
<protein>
    <submittedName>
        <fullName evidence="1">Uncharacterized protein</fullName>
    </submittedName>
</protein>
<sequence length="47" mass="5432">MGVPKSGYDFGVLLFILVENWNEYGDIRTLWVWGEQNSSPLYPIVMP</sequence>
<reference evidence="1 2" key="2">
    <citation type="journal article" date="2017" name="Front. Plant Sci.">
        <title>Gene Classification and Mining of Molecular Markers Useful in Red Clover (Trifolium pratense) Breeding.</title>
        <authorList>
            <person name="Istvanek J."/>
            <person name="Dluhosova J."/>
            <person name="Dluhos P."/>
            <person name="Patkova L."/>
            <person name="Nedelnik J."/>
            <person name="Repkova J."/>
        </authorList>
    </citation>
    <scope>NUCLEOTIDE SEQUENCE [LARGE SCALE GENOMIC DNA]</scope>
    <source>
        <strain evidence="2">cv. Tatra</strain>
        <tissue evidence="1">Young leaves</tissue>
    </source>
</reference>
<evidence type="ECO:0000313" key="1">
    <source>
        <dbReference type="EMBL" id="PNX75737.1"/>
    </source>
</evidence>
<feature type="non-terminal residue" evidence="1">
    <location>
        <position position="47"/>
    </location>
</feature>
<comment type="caution">
    <text evidence="1">The sequence shown here is derived from an EMBL/GenBank/DDBJ whole genome shotgun (WGS) entry which is preliminary data.</text>
</comment>
<organism evidence="1 2">
    <name type="scientific">Trifolium pratense</name>
    <name type="common">Red clover</name>
    <dbReference type="NCBI Taxonomy" id="57577"/>
    <lineage>
        <taxon>Eukaryota</taxon>
        <taxon>Viridiplantae</taxon>
        <taxon>Streptophyta</taxon>
        <taxon>Embryophyta</taxon>
        <taxon>Tracheophyta</taxon>
        <taxon>Spermatophyta</taxon>
        <taxon>Magnoliopsida</taxon>
        <taxon>eudicotyledons</taxon>
        <taxon>Gunneridae</taxon>
        <taxon>Pentapetalae</taxon>
        <taxon>rosids</taxon>
        <taxon>fabids</taxon>
        <taxon>Fabales</taxon>
        <taxon>Fabaceae</taxon>
        <taxon>Papilionoideae</taxon>
        <taxon>50 kb inversion clade</taxon>
        <taxon>NPAAA clade</taxon>
        <taxon>Hologalegina</taxon>
        <taxon>IRL clade</taxon>
        <taxon>Trifolieae</taxon>
        <taxon>Trifolium</taxon>
    </lineage>
</organism>
<dbReference type="AlphaFoldDB" id="A0A2K3LB22"/>
<dbReference type="EMBL" id="ASHM01029512">
    <property type="protein sequence ID" value="PNX75737.1"/>
    <property type="molecule type" value="Genomic_DNA"/>
</dbReference>
<gene>
    <name evidence="1" type="ORF">L195_g031678</name>
</gene>